<reference evidence="2" key="2">
    <citation type="submission" date="2019-10" db="EMBL/GenBank/DDBJ databases">
        <authorList>
            <consortium name="NCBI Genome Project"/>
        </authorList>
    </citation>
    <scope>NUCLEOTIDE SEQUENCE</scope>
    <source>
        <strain evidence="2">NI907</strain>
    </source>
</reference>
<dbReference type="Proteomes" id="UP000515153">
    <property type="component" value="Chromosome V"/>
</dbReference>
<reference evidence="1 2" key="1">
    <citation type="journal article" date="2019" name="Mol. Biol. Evol.">
        <title>Blast fungal genomes show frequent chromosomal changes, gene gains and losses, and effector gene turnover.</title>
        <authorList>
            <person name="Gomez Luciano L.B."/>
            <person name="Jason Tsai I."/>
            <person name="Chuma I."/>
            <person name="Tosa Y."/>
            <person name="Chen Y.H."/>
            <person name="Li J.Y."/>
            <person name="Li M.Y."/>
            <person name="Jade Lu M.Y."/>
            <person name="Nakayashiki H."/>
            <person name="Li W.H."/>
        </authorList>
    </citation>
    <scope>NUCLEOTIDE SEQUENCE [LARGE SCALE GENOMIC DNA]</scope>
    <source>
        <strain evidence="1 2">NI907</strain>
    </source>
</reference>
<dbReference type="AlphaFoldDB" id="A0A6P8AU72"/>
<dbReference type="GeneID" id="41963703"/>
<proteinExistence type="predicted"/>
<evidence type="ECO:0000313" key="2">
    <source>
        <dbReference type="RefSeq" id="XP_030978440.1"/>
    </source>
</evidence>
<reference evidence="2" key="3">
    <citation type="submission" date="2025-08" db="UniProtKB">
        <authorList>
            <consortium name="RefSeq"/>
        </authorList>
    </citation>
    <scope>IDENTIFICATION</scope>
    <source>
        <strain evidence="2">NI907</strain>
    </source>
</reference>
<accession>A0A6P8AU72</accession>
<dbReference type="KEGG" id="pgri:PgNI_08805"/>
<evidence type="ECO:0000313" key="1">
    <source>
        <dbReference type="Proteomes" id="UP000515153"/>
    </source>
</evidence>
<name>A0A6P8AU72_PYRGI</name>
<protein>
    <submittedName>
        <fullName evidence="2">Uncharacterized protein</fullName>
    </submittedName>
</protein>
<dbReference type="RefSeq" id="XP_030978440.1">
    <property type="nucleotide sequence ID" value="XM_031128795.1"/>
</dbReference>
<keyword evidence="1" id="KW-1185">Reference proteome</keyword>
<organism evidence="1 2">
    <name type="scientific">Pyricularia grisea</name>
    <name type="common">Crabgrass-specific blast fungus</name>
    <name type="synonym">Magnaporthe grisea</name>
    <dbReference type="NCBI Taxonomy" id="148305"/>
    <lineage>
        <taxon>Eukaryota</taxon>
        <taxon>Fungi</taxon>
        <taxon>Dikarya</taxon>
        <taxon>Ascomycota</taxon>
        <taxon>Pezizomycotina</taxon>
        <taxon>Sordariomycetes</taxon>
        <taxon>Sordariomycetidae</taxon>
        <taxon>Magnaporthales</taxon>
        <taxon>Pyriculariaceae</taxon>
        <taxon>Pyricularia</taxon>
    </lineage>
</organism>
<sequence>MIPETRVFCERKNRIPITLNSFFHSLSLSPSLSAAPAGMVPMIRVVWVDPNCANISPFCISWYQRSTTVTVRSICHTYLTLRAATAAALTSSEEVVSQKKTEPR</sequence>
<gene>
    <name evidence="2" type="ORF">PgNI_08805</name>
</gene>